<keyword evidence="3" id="KW-1185">Reference proteome</keyword>
<evidence type="ECO:0000313" key="2">
    <source>
        <dbReference type="EMBL" id="KAK4301895.1"/>
    </source>
</evidence>
<evidence type="ECO:0000256" key="1">
    <source>
        <dbReference type="SAM" id="MobiDB-lite"/>
    </source>
</evidence>
<name>A0AAE1U0K5_9EUCA</name>
<proteinExistence type="predicted"/>
<dbReference type="EMBL" id="JAWZYT010002815">
    <property type="protein sequence ID" value="KAK4301895.1"/>
    <property type="molecule type" value="Genomic_DNA"/>
</dbReference>
<evidence type="ECO:0000313" key="3">
    <source>
        <dbReference type="Proteomes" id="UP001292094"/>
    </source>
</evidence>
<gene>
    <name evidence="2" type="ORF">Pmani_026008</name>
</gene>
<sequence length="190" mass="21715">MRLGDRGPGDRRRVGDIRPRIRRMRVDDIEPGGRRRGRGTVDRQQEGQYNTDRRQQERQVNEIKDITSTPLYCVKTNVKIRQQLIENYPTSQFAHFKLSRRQVPALRDNHGFIITELTSSDRWSHAVMSQVPLTEAGHTYCCCCCCSLPGHSRTHSLSRASLSKCQLGLMVPSEASRGDDVFGFHICWSG</sequence>
<protein>
    <submittedName>
        <fullName evidence="2">Uncharacterized protein</fullName>
    </submittedName>
</protein>
<dbReference type="AlphaFoldDB" id="A0AAE1U0K5"/>
<feature type="region of interest" description="Disordered" evidence="1">
    <location>
        <begin position="24"/>
        <end position="58"/>
    </location>
</feature>
<comment type="caution">
    <text evidence="2">The sequence shown here is derived from an EMBL/GenBank/DDBJ whole genome shotgun (WGS) entry which is preliminary data.</text>
</comment>
<accession>A0AAE1U0K5</accession>
<dbReference type="Proteomes" id="UP001292094">
    <property type="component" value="Unassembled WGS sequence"/>
</dbReference>
<organism evidence="2 3">
    <name type="scientific">Petrolisthes manimaculis</name>
    <dbReference type="NCBI Taxonomy" id="1843537"/>
    <lineage>
        <taxon>Eukaryota</taxon>
        <taxon>Metazoa</taxon>
        <taxon>Ecdysozoa</taxon>
        <taxon>Arthropoda</taxon>
        <taxon>Crustacea</taxon>
        <taxon>Multicrustacea</taxon>
        <taxon>Malacostraca</taxon>
        <taxon>Eumalacostraca</taxon>
        <taxon>Eucarida</taxon>
        <taxon>Decapoda</taxon>
        <taxon>Pleocyemata</taxon>
        <taxon>Anomura</taxon>
        <taxon>Galatheoidea</taxon>
        <taxon>Porcellanidae</taxon>
        <taxon>Petrolisthes</taxon>
    </lineage>
</organism>
<reference evidence="2" key="1">
    <citation type="submission" date="2023-11" db="EMBL/GenBank/DDBJ databases">
        <title>Genome assemblies of two species of porcelain crab, Petrolisthes cinctipes and Petrolisthes manimaculis (Anomura: Porcellanidae).</title>
        <authorList>
            <person name="Angst P."/>
        </authorList>
    </citation>
    <scope>NUCLEOTIDE SEQUENCE</scope>
    <source>
        <strain evidence="2">PB745_02</strain>
        <tissue evidence="2">Gill</tissue>
    </source>
</reference>